<keyword evidence="5" id="KW-0411">Iron-sulfur</keyword>
<sequence>MDSDIIDEEFIYGKNIEKIRKKKELILDCLKYVVDPDLKKNIVELNFIRNLKIHENEKSKYIVEFDLNLTTPACPVKEDLISECKKQLSSYEWIEKININTTFINFYDKKKNNNKIENIILIYSCKGGVGKSFFSVNFSFYLKKKGASVGLLDADINGPSLPTLLPFDHTYAKFKRIRKKKTKNKIFYEKEKRNEKTGSDIIKKESLEDMHLFGTNLNNEKSLEQGELRKHMKEKRNNNETNKYIHNESKIKNSINDYICHLDNTINNNIYSNDCDSYDKENKESSDGKNDDEDNSSMIEPLVYNDVKLMSYAYIKNKHNLGFASFRGPILNELIKEFLNNVNWGILDYLIIDMPPGTNDIHLNLLESENIDGIIMISTPNDLSVNDVEKGINMCNYFNIPIISLIINMNYFVCDNCDKKHYIFNNSNIESLKKKVNNVYEIPFHSLLSKNVYYNNDDNQKKFPFILAYENHFLIDELEYIFQNIIREISILKYNHTLNLPSLQIYNKNYIQLSFDTMENKYVFSEDVLICHIKTIRLKCKCDICKLKKKNGKKVLLDYNLYVKEIIKLGIYNVKIIWSDQHVSIYSYAYLKHIFQKKRLSNSSVYCQSNNNINYEW</sequence>
<dbReference type="EMBL" id="LN835304">
    <property type="protein sequence ID" value="CRH00157.1"/>
    <property type="molecule type" value="Genomic_DNA"/>
</dbReference>
<dbReference type="GO" id="GO:0051539">
    <property type="term" value="F:4 iron, 4 sulfur cluster binding"/>
    <property type="evidence" value="ECO:0007669"/>
    <property type="project" value="TreeGrafter"/>
</dbReference>
<dbReference type="CDD" id="cd02037">
    <property type="entry name" value="Mrp_NBP35"/>
    <property type="match status" value="1"/>
</dbReference>
<evidence type="ECO:0000256" key="5">
    <source>
        <dbReference type="ARBA" id="ARBA00023014"/>
    </source>
</evidence>
<feature type="compositionally biased region" description="Basic and acidic residues" evidence="7">
    <location>
        <begin position="277"/>
        <end position="289"/>
    </location>
</feature>
<evidence type="ECO:0008006" key="12">
    <source>
        <dbReference type="Google" id="ProtNLM"/>
    </source>
</evidence>
<dbReference type="GO" id="GO:0140663">
    <property type="term" value="F:ATP-dependent FeS chaperone activity"/>
    <property type="evidence" value="ECO:0007669"/>
    <property type="project" value="InterPro"/>
</dbReference>
<evidence type="ECO:0000259" key="9">
    <source>
        <dbReference type="Pfam" id="PF06155"/>
    </source>
</evidence>
<dbReference type="Proteomes" id="UP000220158">
    <property type="component" value="Chromosome 9"/>
</dbReference>
<keyword evidence="11" id="KW-1185">Reference proteome</keyword>
<protein>
    <recommendedName>
        <fullName evidence="12">Fe-S cluster assembly protein</fullName>
    </recommendedName>
</protein>
<dbReference type="SUPFAM" id="SSF117916">
    <property type="entry name" value="Fe-S cluster assembly (FSCA) domain-like"/>
    <property type="match status" value="1"/>
</dbReference>
<feature type="domain" description="MIP18 family-like" evidence="8">
    <location>
        <begin position="24"/>
        <end position="99"/>
    </location>
</feature>
<organism evidence="10 11">
    <name type="scientific">Plasmodium relictum</name>
    <dbReference type="NCBI Taxonomy" id="85471"/>
    <lineage>
        <taxon>Eukaryota</taxon>
        <taxon>Sar</taxon>
        <taxon>Alveolata</taxon>
        <taxon>Apicomplexa</taxon>
        <taxon>Aconoidasida</taxon>
        <taxon>Haemosporida</taxon>
        <taxon>Plasmodiidae</taxon>
        <taxon>Plasmodium</taxon>
        <taxon>Plasmodium (Haemamoeba)</taxon>
    </lineage>
</organism>
<accession>A0A1J1H980</accession>
<evidence type="ECO:0000259" key="8">
    <source>
        <dbReference type="Pfam" id="PF01883"/>
    </source>
</evidence>
<dbReference type="InterPro" id="IPR019591">
    <property type="entry name" value="Mrp/NBP35_ATP-bd"/>
</dbReference>
<proteinExistence type="inferred from homology"/>
<dbReference type="InterPro" id="IPR034904">
    <property type="entry name" value="FSCA_dom_sf"/>
</dbReference>
<dbReference type="OrthoDB" id="1741334at2759"/>
<keyword evidence="2" id="KW-0547">Nucleotide-binding</keyword>
<dbReference type="GO" id="GO:0046872">
    <property type="term" value="F:metal ion binding"/>
    <property type="evidence" value="ECO:0007669"/>
    <property type="project" value="UniProtKB-KW"/>
</dbReference>
<dbReference type="Gene3D" id="3.30.2020.30">
    <property type="match status" value="1"/>
</dbReference>
<dbReference type="PANTHER" id="PTHR42961:SF2">
    <property type="entry name" value="IRON-SULFUR PROTEIN NUBPL"/>
    <property type="match status" value="1"/>
</dbReference>
<comment type="similarity">
    <text evidence="6">Belongs to the Mrp/NBP35 ATP-binding proteins family.</text>
</comment>
<dbReference type="Pfam" id="PF10609">
    <property type="entry name" value="ParA"/>
    <property type="match status" value="2"/>
</dbReference>
<dbReference type="InterPro" id="IPR027417">
    <property type="entry name" value="P-loop_NTPase"/>
</dbReference>
<evidence type="ECO:0000256" key="2">
    <source>
        <dbReference type="ARBA" id="ARBA00022741"/>
    </source>
</evidence>
<keyword evidence="1" id="KW-0479">Metal-binding</keyword>
<evidence type="ECO:0000256" key="3">
    <source>
        <dbReference type="ARBA" id="ARBA00022840"/>
    </source>
</evidence>
<dbReference type="PANTHER" id="PTHR42961">
    <property type="entry name" value="IRON-SULFUR PROTEIN NUBPL"/>
    <property type="match status" value="1"/>
</dbReference>
<feature type="domain" description="Gamma-butyrobetaine hydroxylase-like N-terminal" evidence="9">
    <location>
        <begin position="532"/>
        <end position="591"/>
    </location>
</feature>
<dbReference type="RefSeq" id="XP_028533162.1">
    <property type="nucleotide sequence ID" value="XM_028676699.1"/>
</dbReference>
<evidence type="ECO:0000256" key="7">
    <source>
        <dbReference type="SAM" id="MobiDB-lite"/>
    </source>
</evidence>
<dbReference type="Gene3D" id="3.40.50.300">
    <property type="entry name" value="P-loop containing nucleotide triphosphate hydrolases"/>
    <property type="match status" value="2"/>
</dbReference>
<evidence type="ECO:0000256" key="1">
    <source>
        <dbReference type="ARBA" id="ARBA00022723"/>
    </source>
</evidence>
<dbReference type="InterPro" id="IPR002744">
    <property type="entry name" value="MIP18-like"/>
</dbReference>
<dbReference type="InterPro" id="IPR033756">
    <property type="entry name" value="YlxH/NBP35"/>
</dbReference>
<reference evidence="10 11" key="1">
    <citation type="submission" date="2015-04" db="EMBL/GenBank/DDBJ databases">
        <authorList>
            <consortium name="Pathogen Informatics"/>
        </authorList>
    </citation>
    <scope>NUCLEOTIDE SEQUENCE [LARGE SCALE GENOMIC DNA]</scope>
    <source>
        <strain evidence="10 11">SGS1</strain>
    </source>
</reference>
<dbReference type="Gene3D" id="3.30.300.130">
    <property type="entry name" value="Fe-S cluster assembly (FSCA)"/>
    <property type="match status" value="1"/>
</dbReference>
<keyword evidence="4" id="KW-0408">Iron</keyword>
<keyword evidence="3" id="KW-0067">ATP-binding</keyword>
<evidence type="ECO:0000256" key="6">
    <source>
        <dbReference type="ARBA" id="ARBA00024036"/>
    </source>
</evidence>
<dbReference type="OMA" id="YNVKIVW"/>
<dbReference type="SUPFAM" id="SSF52540">
    <property type="entry name" value="P-loop containing nucleoside triphosphate hydrolases"/>
    <property type="match status" value="1"/>
</dbReference>
<gene>
    <name evidence="10" type="ORF">PRELSG_0925700</name>
</gene>
<dbReference type="AlphaFoldDB" id="A0A1J1H980"/>
<dbReference type="GO" id="GO:0005524">
    <property type="term" value="F:ATP binding"/>
    <property type="evidence" value="ECO:0007669"/>
    <property type="project" value="UniProtKB-KW"/>
</dbReference>
<dbReference type="Pfam" id="PF01883">
    <property type="entry name" value="FeS_assembly_P"/>
    <property type="match status" value="1"/>
</dbReference>
<dbReference type="Pfam" id="PF06155">
    <property type="entry name" value="GBBH-like_N"/>
    <property type="match status" value="1"/>
</dbReference>
<dbReference type="GeneID" id="39736269"/>
<dbReference type="InterPro" id="IPR044304">
    <property type="entry name" value="NUBPL-like"/>
</dbReference>
<evidence type="ECO:0000256" key="4">
    <source>
        <dbReference type="ARBA" id="ARBA00023004"/>
    </source>
</evidence>
<dbReference type="InterPro" id="IPR010376">
    <property type="entry name" value="GBBH-like_N"/>
</dbReference>
<name>A0A1J1H980_PLARL</name>
<evidence type="ECO:0000313" key="11">
    <source>
        <dbReference type="Proteomes" id="UP000220158"/>
    </source>
</evidence>
<dbReference type="VEuPathDB" id="PlasmoDB:PRELSG_0925700"/>
<dbReference type="InterPro" id="IPR038492">
    <property type="entry name" value="GBBH-like_N_sf"/>
</dbReference>
<evidence type="ECO:0000313" key="10">
    <source>
        <dbReference type="EMBL" id="CRH00157.1"/>
    </source>
</evidence>
<feature type="region of interest" description="Disordered" evidence="7">
    <location>
        <begin position="277"/>
        <end position="297"/>
    </location>
</feature>
<dbReference type="KEGG" id="prel:PRELSG_0925700"/>
<dbReference type="GO" id="GO:0016226">
    <property type="term" value="P:iron-sulfur cluster assembly"/>
    <property type="evidence" value="ECO:0007669"/>
    <property type="project" value="InterPro"/>
</dbReference>